<keyword evidence="2" id="KW-1185">Reference proteome</keyword>
<sequence>MSSQSLAAEQLLELLLQLKKTTPAAARQILNAQPQIAYALITLMASMNAVNVDVCQKILSDYSASTGSIQPSLNPPAASSAPLSAIPPHVQSSSAPAPYRTSTPPTSHTPPISGPPASYPYSNGQPSSYGQPPPSAPPSYGGQPQGYGGGYSQNPYVQAGGAAGGGYPSSGYGSSSYGGPPQPPSAVLPDTLAGIPEDQKALIVRVISMTPEQLNALPPQERSMYIQIRSTLGIP</sequence>
<accession>A0ACD3AIZ8</accession>
<protein>
    <submittedName>
        <fullName evidence="1">Uncharacterized protein</fullName>
    </submittedName>
</protein>
<dbReference type="Proteomes" id="UP000308600">
    <property type="component" value="Unassembled WGS sequence"/>
</dbReference>
<reference evidence="1 2" key="1">
    <citation type="journal article" date="2019" name="Nat. Ecol. Evol.">
        <title>Megaphylogeny resolves global patterns of mushroom evolution.</title>
        <authorList>
            <person name="Varga T."/>
            <person name="Krizsan K."/>
            <person name="Foldi C."/>
            <person name="Dima B."/>
            <person name="Sanchez-Garcia M."/>
            <person name="Sanchez-Ramirez S."/>
            <person name="Szollosi G.J."/>
            <person name="Szarkandi J.G."/>
            <person name="Papp V."/>
            <person name="Albert L."/>
            <person name="Andreopoulos W."/>
            <person name="Angelini C."/>
            <person name="Antonin V."/>
            <person name="Barry K.W."/>
            <person name="Bougher N.L."/>
            <person name="Buchanan P."/>
            <person name="Buyck B."/>
            <person name="Bense V."/>
            <person name="Catcheside P."/>
            <person name="Chovatia M."/>
            <person name="Cooper J."/>
            <person name="Damon W."/>
            <person name="Desjardin D."/>
            <person name="Finy P."/>
            <person name="Geml J."/>
            <person name="Haridas S."/>
            <person name="Hughes K."/>
            <person name="Justo A."/>
            <person name="Karasinski D."/>
            <person name="Kautmanova I."/>
            <person name="Kiss B."/>
            <person name="Kocsube S."/>
            <person name="Kotiranta H."/>
            <person name="LaButti K.M."/>
            <person name="Lechner B.E."/>
            <person name="Liimatainen K."/>
            <person name="Lipzen A."/>
            <person name="Lukacs Z."/>
            <person name="Mihaltcheva S."/>
            <person name="Morgado L.N."/>
            <person name="Niskanen T."/>
            <person name="Noordeloos M.E."/>
            <person name="Ohm R.A."/>
            <person name="Ortiz-Santana B."/>
            <person name="Ovrebo C."/>
            <person name="Racz N."/>
            <person name="Riley R."/>
            <person name="Savchenko A."/>
            <person name="Shiryaev A."/>
            <person name="Soop K."/>
            <person name="Spirin V."/>
            <person name="Szebenyi C."/>
            <person name="Tomsovsky M."/>
            <person name="Tulloss R.E."/>
            <person name="Uehling J."/>
            <person name="Grigoriev I.V."/>
            <person name="Vagvolgyi C."/>
            <person name="Papp T."/>
            <person name="Martin F.M."/>
            <person name="Miettinen O."/>
            <person name="Hibbett D.S."/>
            <person name="Nagy L.G."/>
        </authorList>
    </citation>
    <scope>NUCLEOTIDE SEQUENCE [LARGE SCALE GENOMIC DNA]</scope>
    <source>
        <strain evidence="1 2">NL-1719</strain>
    </source>
</reference>
<evidence type="ECO:0000313" key="1">
    <source>
        <dbReference type="EMBL" id="TFK65691.1"/>
    </source>
</evidence>
<name>A0ACD3AIZ8_9AGAR</name>
<organism evidence="1 2">
    <name type="scientific">Pluteus cervinus</name>
    <dbReference type="NCBI Taxonomy" id="181527"/>
    <lineage>
        <taxon>Eukaryota</taxon>
        <taxon>Fungi</taxon>
        <taxon>Dikarya</taxon>
        <taxon>Basidiomycota</taxon>
        <taxon>Agaricomycotina</taxon>
        <taxon>Agaricomycetes</taxon>
        <taxon>Agaricomycetidae</taxon>
        <taxon>Agaricales</taxon>
        <taxon>Pluteineae</taxon>
        <taxon>Pluteaceae</taxon>
        <taxon>Pluteus</taxon>
    </lineage>
</organism>
<dbReference type="EMBL" id="ML208428">
    <property type="protein sequence ID" value="TFK65691.1"/>
    <property type="molecule type" value="Genomic_DNA"/>
</dbReference>
<gene>
    <name evidence="1" type="ORF">BDN72DRAFT_889301</name>
</gene>
<evidence type="ECO:0000313" key="2">
    <source>
        <dbReference type="Proteomes" id="UP000308600"/>
    </source>
</evidence>
<proteinExistence type="predicted"/>